<proteinExistence type="predicted"/>
<evidence type="ECO:0000256" key="2">
    <source>
        <dbReference type="ARBA" id="ARBA00022723"/>
    </source>
</evidence>
<evidence type="ECO:0000256" key="5">
    <source>
        <dbReference type="ARBA" id="ARBA00023014"/>
    </source>
</evidence>
<evidence type="ECO:0000256" key="3">
    <source>
        <dbReference type="ARBA" id="ARBA00023002"/>
    </source>
</evidence>
<dbReference type="Gene3D" id="2.102.10.10">
    <property type="entry name" value="Rieske [2Fe-2S] iron-sulphur domain"/>
    <property type="match status" value="1"/>
</dbReference>
<dbReference type="PANTHER" id="PTHR21266">
    <property type="entry name" value="IRON-SULFUR DOMAIN CONTAINING PROTEIN"/>
    <property type="match status" value="1"/>
</dbReference>
<dbReference type="PANTHER" id="PTHR21266:SF60">
    <property type="entry name" value="3-KETOSTEROID-9-ALPHA-MONOOXYGENASE, OXYGENASE COMPONENT"/>
    <property type="match status" value="1"/>
</dbReference>
<feature type="domain" description="Rieske" evidence="6">
    <location>
        <begin position="7"/>
        <end position="109"/>
    </location>
</feature>
<comment type="caution">
    <text evidence="7">The sequence shown here is derived from an EMBL/GenBank/DDBJ whole genome shotgun (WGS) entry which is preliminary data.</text>
</comment>
<dbReference type="PROSITE" id="PS51296">
    <property type="entry name" value="RIESKE"/>
    <property type="match status" value="1"/>
</dbReference>
<dbReference type="Proteomes" id="UP000029995">
    <property type="component" value="Unassembled WGS sequence"/>
</dbReference>
<dbReference type="InterPro" id="IPR036922">
    <property type="entry name" value="Rieske_2Fe-2S_sf"/>
</dbReference>
<accession>A0A0A0D3E6</accession>
<dbReference type="AlphaFoldDB" id="A0A0A0D3E6"/>
<dbReference type="Gene3D" id="3.90.380.10">
    <property type="entry name" value="Naphthalene 1,2-dioxygenase Alpha Subunit, Chain A, domain 1"/>
    <property type="match status" value="1"/>
</dbReference>
<dbReference type="Pfam" id="PF00355">
    <property type="entry name" value="Rieske"/>
    <property type="match status" value="1"/>
</dbReference>
<dbReference type="InterPro" id="IPR050584">
    <property type="entry name" value="Cholesterol_7-desaturase"/>
</dbReference>
<evidence type="ECO:0000256" key="1">
    <source>
        <dbReference type="ARBA" id="ARBA00022714"/>
    </source>
</evidence>
<dbReference type="SUPFAM" id="SSF50022">
    <property type="entry name" value="ISP domain"/>
    <property type="match status" value="1"/>
</dbReference>
<organism evidence="7 8">
    <name type="scientific">Inquilinus limosus MP06</name>
    <dbReference type="NCBI Taxonomy" id="1398085"/>
    <lineage>
        <taxon>Bacteria</taxon>
        <taxon>Pseudomonadati</taxon>
        <taxon>Pseudomonadota</taxon>
        <taxon>Alphaproteobacteria</taxon>
        <taxon>Rhodospirillales</taxon>
        <taxon>Rhodospirillaceae</taxon>
        <taxon>Inquilinus</taxon>
    </lineage>
</organism>
<dbReference type="GO" id="GO:0016491">
    <property type="term" value="F:oxidoreductase activity"/>
    <property type="evidence" value="ECO:0007669"/>
    <property type="project" value="UniProtKB-KW"/>
</dbReference>
<evidence type="ECO:0000313" key="7">
    <source>
        <dbReference type="EMBL" id="KGM32609.1"/>
    </source>
</evidence>
<dbReference type="GO" id="GO:0051537">
    <property type="term" value="F:2 iron, 2 sulfur cluster binding"/>
    <property type="evidence" value="ECO:0007669"/>
    <property type="project" value="UniProtKB-KW"/>
</dbReference>
<evidence type="ECO:0000259" key="6">
    <source>
        <dbReference type="PROSITE" id="PS51296"/>
    </source>
</evidence>
<reference evidence="7 8" key="1">
    <citation type="submission" date="2014-01" db="EMBL/GenBank/DDBJ databases">
        <title>Genome sequence determination for a cystic fibrosis isolate, Inquilinus limosus.</title>
        <authorList>
            <person name="Pino M."/>
            <person name="Di Conza J."/>
            <person name="Gutkind G."/>
        </authorList>
    </citation>
    <scope>NUCLEOTIDE SEQUENCE [LARGE SCALE GENOMIC DNA]</scope>
    <source>
        <strain evidence="7 8">MP06</strain>
    </source>
</reference>
<keyword evidence="2" id="KW-0479">Metal-binding</keyword>
<protein>
    <submittedName>
        <fullName evidence="7">(2Fe-2S)-binding protein</fullName>
    </submittedName>
</protein>
<keyword evidence="4" id="KW-0408">Iron</keyword>
<dbReference type="InterPro" id="IPR044043">
    <property type="entry name" value="VanA_C_cat"/>
</dbReference>
<name>A0A0A0D3E6_9PROT</name>
<dbReference type="SUPFAM" id="SSF55961">
    <property type="entry name" value="Bet v1-like"/>
    <property type="match status" value="1"/>
</dbReference>
<gene>
    <name evidence="7" type="ORF">P409_20415</name>
</gene>
<evidence type="ECO:0000256" key="4">
    <source>
        <dbReference type="ARBA" id="ARBA00023004"/>
    </source>
</evidence>
<dbReference type="RefSeq" id="WP_034842722.1">
    <property type="nucleotide sequence ID" value="NZ_JANX01000290.1"/>
</dbReference>
<evidence type="ECO:0000313" key="8">
    <source>
        <dbReference type="Proteomes" id="UP000029995"/>
    </source>
</evidence>
<keyword evidence="1" id="KW-0001">2Fe-2S</keyword>
<keyword evidence="5" id="KW-0411">Iron-sulfur</keyword>
<dbReference type="Pfam" id="PF19112">
    <property type="entry name" value="VanA_C"/>
    <property type="match status" value="1"/>
</dbReference>
<dbReference type="EMBL" id="JANX01000290">
    <property type="protein sequence ID" value="KGM32609.1"/>
    <property type="molecule type" value="Genomic_DNA"/>
</dbReference>
<keyword evidence="3" id="KW-0560">Oxidoreductase</keyword>
<dbReference type="GO" id="GO:0046872">
    <property type="term" value="F:metal ion binding"/>
    <property type="evidence" value="ECO:0007669"/>
    <property type="project" value="UniProtKB-KW"/>
</dbReference>
<dbReference type="CDD" id="cd08878">
    <property type="entry name" value="RHO_alpha_C_DMO-like"/>
    <property type="match status" value="1"/>
</dbReference>
<dbReference type="OrthoDB" id="9800776at2"/>
<dbReference type="InterPro" id="IPR017941">
    <property type="entry name" value="Rieske_2Fe-2S"/>
</dbReference>
<sequence length="346" mass="39234">MFLRNCWYVAAWDHEVAAGTLTPVKLLGEEIVLYRKGDGTVAALEDACPHRKLPLSMGRLRGDAVECGYHGLTFDCSGACIRVPGAERIPHIARVRSYPVAERYGLLWIWMGEAEKADTSRIFEVEHWGDPAWGVNRGESMMLDCHYLYMTDNLLDPSHVAWVHQSSFGNAAAEEAPLETTIGEDGVTVWRWMTDVEPAPFYAPFLTFSGRCDRKQHYEVRYPCHAIIKAVFVPAHTGGEGRPYHDDVFLMDSYNFMTPVDEDHTRYYWFQMRNFAPDDAEVSRRFASSVRGAFEEDRAVLNAVHKGMANKRTPNLNLKIDAGSVRFRRNLAKLIEAEQQQLAAAE</sequence>